<reference evidence="3" key="1">
    <citation type="journal article" date="2019" name="Int. J. Syst. Evol. Microbiol.">
        <title>The Global Catalogue of Microorganisms (GCM) 10K type strain sequencing project: providing services to taxonomists for standard genome sequencing and annotation.</title>
        <authorList>
            <consortium name="The Broad Institute Genomics Platform"/>
            <consortium name="The Broad Institute Genome Sequencing Center for Infectious Disease"/>
            <person name="Wu L."/>
            <person name="Ma J."/>
        </authorList>
    </citation>
    <scope>NUCLEOTIDE SEQUENCE [LARGE SCALE GENOMIC DNA]</scope>
    <source>
        <strain evidence="3">2902at01</strain>
    </source>
</reference>
<dbReference type="InterPro" id="IPR002575">
    <property type="entry name" value="Aminoglycoside_PTrfase"/>
</dbReference>
<dbReference type="Proteomes" id="UP001595868">
    <property type="component" value="Unassembled WGS sequence"/>
</dbReference>
<sequence length="175" mass="19791">MFERFGIPERPLAVLDDVWPTLTDRPSVCVHADVHRKNIIVDGGASMFLDWELALWADPVYDLAVHLHKMAYLPVEEATLLSRWQEIMPGGHVAAWEPDLDAYLGHERIKSSIVDTVRYSQLFVAGGPYPYPEDEMVRSMTGKLNAARPFWGMATPIGTDEVRAGFAQWVAARRR</sequence>
<dbReference type="InterPro" id="IPR011009">
    <property type="entry name" value="Kinase-like_dom_sf"/>
</dbReference>
<dbReference type="PANTHER" id="PTHR40086">
    <property type="entry name" value="PHOSPHOTRANSFERASE YTMP-RELATED"/>
    <property type="match status" value="1"/>
</dbReference>
<dbReference type="SUPFAM" id="SSF56112">
    <property type="entry name" value="Protein kinase-like (PK-like)"/>
    <property type="match status" value="1"/>
</dbReference>
<dbReference type="InterPro" id="IPR052077">
    <property type="entry name" value="CcrZ_PhaseVar_Mediator"/>
</dbReference>
<dbReference type="Pfam" id="PF01636">
    <property type="entry name" value="APH"/>
    <property type="match status" value="1"/>
</dbReference>
<gene>
    <name evidence="2" type="ORF">ACFOX0_31070</name>
</gene>
<organism evidence="2 3">
    <name type="scientific">Micromonospora zhanjiangensis</name>
    <dbReference type="NCBI Taxonomy" id="1522057"/>
    <lineage>
        <taxon>Bacteria</taxon>
        <taxon>Bacillati</taxon>
        <taxon>Actinomycetota</taxon>
        <taxon>Actinomycetes</taxon>
        <taxon>Micromonosporales</taxon>
        <taxon>Micromonosporaceae</taxon>
        <taxon>Micromonospora</taxon>
    </lineage>
</organism>
<keyword evidence="3" id="KW-1185">Reference proteome</keyword>
<evidence type="ECO:0000313" key="2">
    <source>
        <dbReference type="EMBL" id="MFC4110349.1"/>
    </source>
</evidence>
<dbReference type="EMBL" id="JBHSBN010000039">
    <property type="protein sequence ID" value="MFC4110349.1"/>
    <property type="molecule type" value="Genomic_DNA"/>
</dbReference>
<evidence type="ECO:0000259" key="1">
    <source>
        <dbReference type="Pfam" id="PF01636"/>
    </source>
</evidence>
<dbReference type="PANTHER" id="PTHR40086:SF1">
    <property type="entry name" value="CELL CYCLE REGULATOR CCRZ"/>
    <property type="match status" value="1"/>
</dbReference>
<dbReference type="Gene3D" id="3.90.1200.10">
    <property type="match status" value="1"/>
</dbReference>
<feature type="domain" description="Aminoglycoside phosphotransferase" evidence="1">
    <location>
        <begin position="10"/>
        <end position="72"/>
    </location>
</feature>
<comment type="caution">
    <text evidence="2">The sequence shown here is derived from an EMBL/GenBank/DDBJ whole genome shotgun (WGS) entry which is preliminary data.</text>
</comment>
<protein>
    <submittedName>
        <fullName evidence="2">Phosphotransferase family protein</fullName>
    </submittedName>
</protein>
<evidence type="ECO:0000313" key="3">
    <source>
        <dbReference type="Proteomes" id="UP001595868"/>
    </source>
</evidence>
<dbReference type="RefSeq" id="WP_377552671.1">
    <property type="nucleotide sequence ID" value="NZ_JBHSBN010000039.1"/>
</dbReference>
<name>A0ABV8KW61_9ACTN</name>
<proteinExistence type="predicted"/>
<accession>A0ABV8KW61</accession>